<sequence>MNTQLSAHPHLYRLVIWFEKEELLVQQLVMKVISDVPAHKRKQRPITILINDSLQSLWTIYKAETLTATALLLESSKWIAKKV</sequence>
<name>A0A821DGP3_9BILA</name>
<dbReference type="AlphaFoldDB" id="A0A821DGP3"/>
<proteinExistence type="predicted"/>
<organism evidence="1 2">
    <name type="scientific">Rotaria magnacalcarata</name>
    <dbReference type="NCBI Taxonomy" id="392030"/>
    <lineage>
        <taxon>Eukaryota</taxon>
        <taxon>Metazoa</taxon>
        <taxon>Spiralia</taxon>
        <taxon>Gnathifera</taxon>
        <taxon>Rotifera</taxon>
        <taxon>Eurotatoria</taxon>
        <taxon>Bdelloidea</taxon>
        <taxon>Philodinida</taxon>
        <taxon>Philodinidae</taxon>
        <taxon>Rotaria</taxon>
    </lineage>
</organism>
<accession>A0A821DGP3</accession>
<reference evidence="1" key="1">
    <citation type="submission" date="2021-02" db="EMBL/GenBank/DDBJ databases">
        <authorList>
            <person name="Nowell W R."/>
        </authorList>
    </citation>
    <scope>NUCLEOTIDE SEQUENCE</scope>
</reference>
<dbReference type="Proteomes" id="UP000663866">
    <property type="component" value="Unassembled WGS sequence"/>
</dbReference>
<evidence type="ECO:0000313" key="2">
    <source>
        <dbReference type="Proteomes" id="UP000663866"/>
    </source>
</evidence>
<keyword evidence="2" id="KW-1185">Reference proteome</keyword>
<comment type="caution">
    <text evidence="1">The sequence shown here is derived from an EMBL/GenBank/DDBJ whole genome shotgun (WGS) entry which is preliminary data.</text>
</comment>
<evidence type="ECO:0000313" key="1">
    <source>
        <dbReference type="EMBL" id="CAF4621125.1"/>
    </source>
</evidence>
<dbReference type="EMBL" id="CAJOBG010078078">
    <property type="protein sequence ID" value="CAF4621125.1"/>
    <property type="molecule type" value="Genomic_DNA"/>
</dbReference>
<gene>
    <name evidence="1" type="ORF">OVN521_LOCUS45914</name>
</gene>
<protein>
    <submittedName>
        <fullName evidence="1">Uncharacterized protein</fullName>
    </submittedName>
</protein>